<dbReference type="STRING" id="931890.I6NDJ8"/>
<evidence type="ECO:0000313" key="3">
    <source>
        <dbReference type="EMBL" id="AET40140.1"/>
    </source>
</evidence>
<sequence>MSTQVLVGGAIAATAAMFFHQKDCQVATNAKSHIRWNAGNIRDGMRDDLVSFKDALINTITFRGSRDYRGGYGSNSYGSNSYGSNSYGGGSYGNNAPAYSSSSISYPNGGSYSTGGSSAYNRGSNIVGDVANGASNVAGNIASGASNLASGASNVAGNIASGASNLASSAVNAGGAATGAIGNKVGELKQAGSDLTRDASEKIQSSFSNAKRTANSVTKEASDKTQSIFNWGSNDSEKLKALAIGDFDRANKNYQDVLELLNKSKKGLFSKGDEHLKRQLDLAQQQLNEARQRLHDASRDFERYAKQNINDISHKLEAEDEALRNRGFLSWFKTHTVGSDVVDSAANAVTGAQQIARDAKGSVDKSLSSKKLGPSDSQRRLDSLEHSKGDSWFGTANSSPDHLPAAARTARTLEGWGETATQFAQEELEEEKKRRTGFGNLEKSLKERELHPPTIDNQTIDRLLSVTSPTPSSHC</sequence>
<evidence type="ECO:0000256" key="1">
    <source>
        <dbReference type="SAM" id="Coils"/>
    </source>
</evidence>
<evidence type="ECO:0000313" key="4">
    <source>
        <dbReference type="Proteomes" id="UP000006790"/>
    </source>
</evidence>
<feature type="coiled-coil region" evidence="1">
    <location>
        <begin position="273"/>
        <end position="307"/>
    </location>
</feature>
<dbReference type="Proteomes" id="UP000006790">
    <property type="component" value="Chromosome 5"/>
</dbReference>
<keyword evidence="1" id="KW-0175">Coiled coil</keyword>
<dbReference type="RefSeq" id="XP_003646957.1">
    <property type="nucleotide sequence ID" value="XM_003646909.1"/>
</dbReference>
<organism evidence="3 4">
    <name type="scientific">Eremothecium cymbalariae (strain CBS 270.75 / DBVPG 7215 / KCTC 17166 / NRRL Y-17582)</name>
    <name type="common">Yeast</name>
    <dbReference type="NCBI Taxonomy" id="931890"/>
    <lineage>
        <taxon>Eukaryota</taxon>
        <taxon>Fungi</taxon>
        <taxon>Dikarya</taxon>
        <taxon>Ascomycota</taxon>
        <taxon>Saccharomycotina</taxon>
        <taxon>Saccharomycetes</taxon>
        <taxon>Saccharomycetales</taxon>
        <taxon>Saccharomycetaceae</taxon>
        <taxon>Eremothecium</taxon>
    </lineage>
</organism>
<reference evidence="3 4" key="1">
    <citation type="journal article" date="2011" name="G3 (Bethesda)">
        <title>Genome evolution in the Eremothecium clade of the Saccharomyces complex revealed by comparative genomics.</title>
        <authorList>
            <person name="Wendland J."/>
            <person name="Walther A."/>
        </authorList>
    </citation>
    <scope>NUCLEOTIDE SEQUENCE [LARGE SCALE GENOMIC DNA]</scope>
    <source>
        <strain evidence="4">CBS 270.75 / DBVPG 7215 / KCTC 17166 / NRRL Y-17582</strain>
    </source>
</reference>
<accession>I6NDJ8</accession>
<dbReference type="AlphaFoldDB" id="I6NDJ8"/>
<dbReference type="EMBL" id="CP002501">
    <property type="protein sequence ID" value="AET40140.1"/>
    <property type="molecule type" value="Genomic_DNA"/>
</dbReference>
<dbReference type="eggNOG" id="ENOG502QTPN">
    <property type="taxonomic scope" value="Eukaryota"/>
</dbReference>
<proteinExistence type="predicted"/>
<feature type="region of interest" description="Disordered" evidence="2">
    <location>
        <begin position="425"/>
        <end position="475"/>
    </location>
</feature>
<feature type="compositionally biased region" description="Polar residues" evidence="2">
    <location>
        <begin position="455"/>
        <end position="475"/>
    </location>
</feature>
<dbReference type="OMA" id="HIRWNAG"/>
<dbReference type="InParanoid" id="I6NDJ8"/>
<dbReference type="KEGG" id="erc:Ecym_5385"/>
<protein>
    <submittedName>
        <fullName evidence="3">Uncharacterized protein</fullName>
    </submittedName>
</protein>
<name>I6NDJ8_ERECY</name>
<dbReference type="HOGENOM" id="CLU_547426_0_0_1"/>
<gene>
    <name evidence="3" type="ordered locus">Ecym_5385</name>
</gene>
<feature type="region of interest" description="Disordered" evidence="2">
    <location>
        <begin position="357"/>
        <end position="382"/>
    </location>
</feature>
<evidence type="ECO:0000256" key="2">
    <source>
        <dbReference type="SAM" id="MobiDB-lite"/>
    </source>
</evidence>
<keyword evidence="4" id="KW-1185">Reference proteome</keyword>
<dbReference type="GeneID" id="11468472"/>
<dbReference type="OrthoDB" id="3976380at2759"/>